<dbReference type="SFLD" id="SFLDS00005">
    <property type="entry name" value="Isoprenoid_Synthase_Type_I"/>
    <property type="match status" value="1"/>
</dbReference>
<dbReference type="GO" id="GO:0004659">
    <property type="term" value="F:prenyltransferase activity"/>
    <property type="evidence" value="ECO:0007669"/>
    <property type="project" value="InterPro"/>
</dbReference>
<keyword evidence="5" id="KW-0511">Multifunctional enzyme</keyword>
<evidence type="ECO:0000256" key="3">
    <source>
        <dbReference type="ARBA" id="ARBA00022842"/>
    </source>
</evidence>
<evidence type="ECO:0000256" key="6">
    <source>
        <dbReference type="ARBA" id="ARBA00038363"/>
    </source>
</evidence>
<keyword evidence="3" id="KW-0460">Magnesium</keyword>
<keyword evidence="1 8" id="KW-0808">Transferase</keyword>
<dbReference type="GO" id="GO:0008299">
    <property type="term" value="P:isoprenoid biosynthetic process"/>
    <property type="evidence" value="ECO:0007669"/>
    <property type="project" value="InterPro"/>
</dbReference>
<proteinExistence type="inferred from homology"/>
<gene>
    <name evidence="9" type="ORF">Egran_00524</name>
</gene>
<dbReference type="PROSITE" id="PS00444">
    <property type="entry name" value="POLYPRENYL_SYNTHASE_2"/>
    <property type="match status" value="1"/>
</dbReference>
<dbReference type="OrthoDB" id="6921389at2759"/>
<evidence type="ECO:0000256" key="4">
    <source>
        <dbReference type="ARBA" id="ARBA00023239"/>
    </source>
</evidence>
<evidence type="ECO:0000256" key="2">
    <source>
        <dbReference type="ARBA" id="ARBA00022723"/>
    </source>
</evidence>
<dbReference type="InterPro" id="IPR000092">
    <property type="entry name" value="Polyprenyl_synt"/>
</dbReference>
<keyword evidence="10" id="KW-1185">Reference proteome</keyword>
<comment type="similarity">
    <text evidence="7">In the N-terminal section; belongs to the terpene synthase family.</text>
</comment>
<accession>A0A232M5Z2</accession>
<dbReference type="PANTHER" id="PTHR12001:SF72">
    <property type="entry name" value="THIJ_PFPI FAMILY PROTEIN (AFU_ORTHOLOGUE AFUA_3G01210)-RELATED"/>
    <property type="match status" value="1"/>
</dbReference>
<dbReference type="GO" id="GO:0043386">
    <property type="term" value="P:mycotoxin biosynthetic process"/>
    <property type="evidence" value="ECO:0007669"/>
    <property type="project" value="UniProtKB-ARBA"/>
</dbReference>
<evidence type="ECO:0000313" key="10">
    <source>
        <dbReference type="Proteomes" id="UP000243515"/>
    </source>
</evidence>
<dbReference type="InterPro" id="IPR008949">
    <property type="entry name" value="Isoprenoid_synthase_dom_sf"/>
</dbReference>
<dbReference type="Proteomes" id="UP000243515">
    <property type="component" value="Unassembled WGS sequence"/>
</dbReference>
<dbReference type="GO" id="GO:0046872">
    <property type="term" value="F:metal ion binding"/>
    <property type="evidence" value="ECO:0007669"/>
    <property type="project" value="UniProtKB-KW"/>
</dbReference>
<dbReference type="GO" id="GO:0046165">
    <property type="term" value="P:alcohol biosynthetic process"/>
    <property type="evidence" value="ECO:0007669"/>
    <property type="project" value="UniProtKB-ARBA"/>
</dbReference>
<dbReference type="EMBL" id="NPHW01002338">
    <property type="protein sequence ID" value="OXV11714.1"/>
    <property type="molecule type" value="Genomic_DNA"/>
</dbReference>
<evidence type="ECO:0000256" key="7">
    <source>
        <dbReference type="ARBA" id="ARBA00038372"/>
    </source>
</evidence>
<sequence>MPGASRAIAKIGEGQQSMNSDAESPTVKTVALDMSALMAPNSYIQSLPSKNFRSQIIDAVDLWLRLPSQPLKMIEQVVDDLHNSSLILDDIQDESPLRRGSTSTHLVFGNAQAINSAVYMFVRASKQMHAVQNLNLMTVFLEELGNLFIGQSWDLKWKFTMQCPTVDEYLAMVDLKTGAMFKMVLRLMQTATKEELGSTVNFGPLAQLLGRWYQIRDDYMNLNGTQYAQEKGFCEELDEGKFSYPIVRCCGLDSTAREIIMHTFQGKQSTLAPESKIRILNLMQEAGALQETHDLVLSMQKQIEDEIGGLEVHFGERNTVLRLLIKLLGDVPAPTKCPESSS</sequence>
<name>A0A232M5Z2_9EURO</name>
<keyword evidence="2" id="KW-0479">Metal-binding</keyword>
<dbReference type="PROSITE" id="PS00723">
    <property type="entry name" value="POLYPRENYL_SYNTHASE_1"/>
    <property type="match status" value="1"/>
</dbReference>
<comment type="similarity">
    <text evidence="6">In the C-terminal section; belongs to the FPP/GGPP synthase family.</text>
</comment>
<protein>
    <recommendedName>
        <fullName evidence="11">Dimethylallyltranstransferase</fullName>
    </recommendedName>
</protein>
<dbReference type="PANTHER" id="PTHR12001">
    <property type="entry name" value="GERANYLGERANYL PYROPHOSPHATE SYNTHASE"/>
    <property type="match status" value="1"/>
</dbReference>
<evidence type="ECO:0008006" key="11">
    <source>
        <dbReference type="Google" id="ProtNLM"/>
    </source>
</evidence>
<comment type="caution">
    <text evidence="9">The sequence shown here is derived from an EMBL/GenBank/DDBJ whole genome shotgun (WGS) entry which is preliminary data.</text>
</comment>
<reference evidence="9 10" key="1">
    <citation type="journal article" date="2015" name="Environ. Microbiol.">
        <title>Metagenome sequence of Elaphomyces granulatus from sporocarp tissue reveals Ascomycota ectomycorrhizal fingerprints of genome expansion and a Proteobacteria-rich microbiome.</title>
        <authorList>
            <person name="Quandt C.A."/>
            <person name="Kohler A."/>
            <person name="Hesse C.N."/>
            <person name="Sharpton T.J."/>
            <person name="Martin F."/>
            <person name="Spatafora J.W."/>
        </authorList>
    </citation>
    <scope>NUCLEOTIDE SEQUENCE [LARGE SCALE GENOMIC DNA]</scope>
    <source>
        <strain evidence="9 10">OSC145934</strain>
    </source>
</reference>
<evidence type="ECO:0000256" key="5">
    <source>
        <dbReference type="ARBA" id="ARBA00023268"/>
    </source>
</evidence>
<evidence type="ECO:0000256" key="8">
    <source>
        <dbReference type="RuleBase" id="RU004466"/>
    </source>
</evidence>
<dbReference type="Gene3D" id="1.10.600.10">
    <property type="entry name" value="Farnesyl Diphosphate Synthase"/>
    <property type="match status" value="1"/>
</dbReference>
<organism evidence="9 10">
    <name type="scientific">Elaphomyces granulatus</name>
    <dbReference type="NCBI Taxonomy" id="519963"/>
    <lineage>
        <taxon>Eukaryota</taxon>
        <taxon>Fungi</taxon>
        <taxon>Dikarya</taxon>
        <taxon>Ascomycota</taxon>
        <taxon>Pezizomycotina</taxon>
        <taxon>Eurotiomycetes</taxon>
        <taxon>Eurotiomycetidae</taxon>
        <taxon>Eurotiales</taxon>
        <taxon>Elaphomycetaceae</taxon>
        <taxon>Elaphomyces</taxon>
    </lineage>
</organism>
<keyword evidence="4" id="KW-0456">Lyase</keyword>
<dbReference type="Pfam" id="PF00348">
    <property type="entry name" value="polyprenyl_synt"/>
    <property type="match status" value="1"/>
</dbReference>
<evidence type="ECO:0000313" key="9">
    <source>
        <dbReference type="EMBL" id="OXV11714.1"/>
    </source>
</evidence>
<evidence type="ECO:0000256" key="1">
    <source>
        <dbReference type="ARBA" id="ARBA00022679"/>
    </source>
</evidence>
<comment type="similarity">
    <text evidence="8">Belongs to the FPP/GGPP synthase family.</text>
</comment>
<dbReference type="GO" id="GO:0016829">
    <property type="term" value="F:lyase activity"/>
    <property type="evidence" value="ECO:0007669"/>
    <property type="project" value="UniProtKB-KW"/>
</dbReference>
<dbReference type="SUPFAM" id="SSF48576">
    <property type="entry name" value="Terpenoid synthases"/>
    <property type="match status" value="1"/>
</dbReference>
<dbReference type="InterPro" id="IPR033749">
    <property type="entry name" value="Polyprenyl_synt_CS"/>
</dbReference>
<dbReference type="AlphaFoldDB" id="A0A232M5Z2"/>